<dbReference type="Proteomes" id="UP000799778">
    <property type="component" value="Unassembled WGS sequence"/>
</dbReference>
<name>A0A6A5Y2G2_9PLEO</name>
<accession>A0A6A5Y2G2</accession>
<dbReference type="EMBL" id="ML978067">
    <property type="protein sequence ID" value="KAF2019722.1"/>
    <property type="molecule type" value="Genomic_DNA"/>
</dbReference>
<keyword evidence="2" id="KW-0472">Membrane</keyword>
<gene>
    <name evidence="3" type="ORF">BU24DRAFT_406353</name>
</gene>
<feature type="compositionally biased region" description="Gly residues" evidence="1">
    <location>
        <begin position="22"/>
        <end position="37"/>
    </location>
</feature>
<evidence type="ECO:0000313" key="4">
    <source>
        <dbReference type="Proteomes" id="UP000799778"/>
    </source>
</evidence>
<feature type="transmembrane region" description="Helical" evidence="2">
    <location>
        <begin position="47"/>
        <end position="69"/>
    </location>
</feature>
<proteinExistence type="predicted"/>
<dbReference type="GeneID" id="54283155"/>
<evidence type="ECO:0000313" key="3">
    <source>
        <dbReference type="EMBL" id="KAF2019722.1"/>
    </source>
</evidence>
<sequence>MATSRLLALEERKKRPERKGKGGTGYGSGTKQGGGGGGGGGGVGVQFGIACFCIWGSMVTVVLLGCRIWEVTVLRKGGMITQTRLCTANYHRPRQMIERTPYLGTEYSSARSCLQSESELESGGGWERDCDRWAAEGHLIHNHTISYPRIS</sequence>
<keyword evidence="4" id="KW-1185">Reference proteome</keyword>
<protein>
    <submittedName>
        <fullName evidence="3">Uncharacterized protein</fullName>
    </submittedName>
</protein>
<evidence type="ECO:0000256" key="1">
    <source>
        <dbReference type="SAM" id="MobiDB-lite"/>
    </source>
</evidence>
<dbReference type="RefSeq" id="XP_033388061.1">
    <property type="nucleotide sequence ID" value="XM_033525758.1"/>
</dbReference>
<dbReference type="AlphaFoldDB" id="A0A6A5Y2G2"/>
<organism evidence="3 4">
    <name type="scientific">Aaosphaeria arxii CBS 175.79</name>
    <dbReference type="NCBI Taxonomy" id="1450172"/>
    <lineage>
        <taxon>Eukaryota</taxon>
        <taxon>Fungi</taxon>
        <taxon>Dikarya</taxon>
        <taxon>Ascomycota</taxon>
        <taxon>Pezizomycotina</taxon>
        <taxon>Dothideomycetes</taxon>
        <taxon>Pleosporomycetidae</taxon>
        <taxon>Pleosporales</taxon>
        <taxon>Pleosporales incertae sedis</taxon>
        <taxon>Aaosphaeria</taxon>
    </lineage>
</organism>
<reference evidence="3" key="1">
    <citation type="journal article" date="2020" name="Stud. Mycol.">
        <title>101 Dothideomycetes genomes: a test case for predicting lifestyles and emergence of pathogens.</title>
        <authorList>
            <person name="Haridas S."/>
            <person name="Albert R."/>
            <person name="Binder M."/>
            <person name="Bloem J."/>
            <person name="Labutti K."/>
            <person name="Salamov A."/>
            <person name="Andreopoulos B."/>
            <person name="Baker S."/>
            <person name="Barry K."/>
            <person name="Bills G."/>
            <person name="Bluhm B."/>
            <person name="Cannon C."/>
            <person name="Castanera R."/>
            <person name="Culley D."/>
            <person name="Daum C."/>
            <person name="Ezra D."/>
            <person name="Gonzalez J."/>
            <person name="Henrissat B."/>
            <person name="Kuo A."/>
            <person name="Liang C."/>
            <person name="Lipzen A."/>
            <person name="Lutzoni F."/>
            <person name="Magnuson J."/>
            <person name="Mondo S."/>
            <person name="Nolan M."/>
            <person name="Ohm R."/>
            <person name="Pangilinan J."/>
            <person name="Park H.-J."/>
            <person name="Ramirez L."/>
            <person name="Alfaro M."/>
            <person name="Sun H."/>
            <person name="Tritt A."/>
            <person name="Yoshinaga Y."/>
            <person name="Zwiers L.-H."/>
            <person name="Turgeon B."/>
            <person name="Goodwin S."/>
            <person name="Spatafora J."/>
            <person name="Crous P."/>
            <person name="Grigoriev I."/>
        </authorList>
    </citation>
    <scope>NUCLEOTIDE SEQUENCE</scope>
    <source>
        <strain evidence="3">CBS 175.79</strain>
    </source>
</reference>
<keyword evidence="2" id="KW-0812">Transmembrane</keyword>
<feature type="region of interest" description="Disordered" evidence="1">
    <location>
        <begin position="10"/>
        <end position="37"/>
    </location>
</feature>
<evidence type="ECO:0000256" key="2">
    <source>
        <dbReference type="SAM" id="Phobius"/>
    </source>
</evidence>
<keyword evidence="2" id="KW-1133">Transmembrane helix</keyword>